<dbReference type="GO" id="GO:0016020">
    <property type="term" value="C:membrane"/>
    <property type="evidence" value="ECO:0007669"/>
    <property type="project" value="UniProtKB-SubCell"/>
</dbReference>
<comment type="caution">
    <text evidence="9">The sequence shown here is derived from an EMBL/GenBank/DDBJ whole genome shotgun (WGS) entry which is preliminary data.</text>
</comment>
<feature type="compositionally biased region" description="Basic and acidic residues" evidence="6">
    <location>
        <begin position="385"/>
        <end position="402"/>
    </location>
</feature>
<dbReference type="InterPro" id="IPR007248">
    <property type="entry name" value="Mpv17_PMP22"/>
</dbReference>
<comment type="similarity">
    <text evidence="2">Belongs to the peroxisomal membrane protein PXMP2/4 family.</text>
</comment>
<gene>
    <name evidence="9" type="ORF">AB1Y20_004569</name>
</gene>
<feature type="transmembrane region" description="Helical" evidence="7">
    <location>
        <begin position="219"/>
        <end position="235"/>
    </location>
</feature>
<dbReference type="EMBL" id="JBGBPQ010000016">
    <property type="protein sequence ID" value="KAL1508467.1"/>
    <property type="molecule type" value="Genomic_DNA"/>
</dbReference>
<feature type="signal peptide" evidence="8">
    <location>
        <begin position="1"/>
        <end position="16"/>
    </location>
</feature>
<evidence type="ECO:0000256" key="2">
    <source>
        <dbReference type="ARBA" id="ARBA00006824"/>
    </source>
</evidence>
<keyword evidence="10" id="KW-1185">Reference proteome</keyword>
<evidence type="ECO:0000313" key="10">
    <source>
        <dbReference type="Proteomes" id="UP001515480"/>
    </source>
</evidence>
<keyword evidence="4 7" id="KW-1133">Transmembrane helix</keyword>
<keyword evidence="3 7" id="KW-0812">Transmembrane</keyword>
<dbReference type="GO" id="GO:0005737">
    <property type="term" value="C:cytoplasm"/>
    <property type="evidence" value="ECO:0007669"/>
    <property type="project" value="TreeGrafter"/>
</dbReference>
<feature type="region of interest" description="Disordered" evidence="6">
    <location>
        <begin position="377"/>
        <end position="419"/>
    </location>
</feature>
<keyword evidence="8" id="KW-0732">Signal</keyword>
<name>A0AB34IZ48_PRYPA</name>
<keyword evidence="5 7" id="KW-0472">Membrane</keyword>
<protein>
    <submittedName>
        <fullName evidence="9">Uncharacterized protein</fullName>
    </submittedName>
</protein>
<dbReference type="PANTHER" id="PTHR11266">
    <property type="entry name" value="PEROXISOMAL MEMBRANE PROTEIN 2, PXMP2 MPV17"/>
    <property type="match status" value="1"/>
</dbReference>
<evidence type="ECO:0000256" key="4">
    <source>
        <dbReference type="ARBA" id="ARBA00022989"/>
    </source>
</evidence>
<evidence type="ECO:0000256" key="5">
    <source>
        <dbReference type="ARBA" id="ARBA00023136"/>
    </source>
</evidence>
<evidence type="ECO:0000256" key="1">
    <source>
        <dbReference type="ARBA" id="ARBA00004141"/>
    </source>
</evidence>
<evidence type="ECO:0000256" key="8">
    <source>
        <dbReference type="SAM" id="SignalP"/>
    </source>
</evidence>
<accession>A0AB34IZ48</accession>
<feature type="chain" id="PRO_5044209723" evidence="8">
    <location>
        <begin position="17"/>
        <end position="419"/>
    </location>
</feature>
<evidence type="ECO:0000256" key="3">
    <source>
        <dbReference type="ARBA" id="ARBA00022692"/>
    </source>
</evidence>
<dbReference type="AlphaFoldDB" id="A0AB34IZ48"/>
<dbReference type="Pfam" id="PF04117">
    <property type="entry name" value="Mpv17_PMP22"/>
    <property type="match status" value="1"/>
</dbReference>
<dbReference type="PANTHER" id="PTHR11266:SF17">
    <property type="entry name" value="PROTEIN MPV17"/>
    <property type="match status" value="1"/>
</dbReference>
<evidence type="ECO:0000313" key="9">
    <source>
        <dbReference type="EMBL" id="KAL1508467.1"/>
    </source>
</evidence>
<sequence>MAVLLALPLLARVCLAAIAHLAPLAPRPLGRPTSFAPPSPLALPAPPPPLRRRTSRLRPLRPSMLAADGVPSPDLLSLYAEALRTHPLATKAATAGLTAALGDAIAQRSLSRDAPFRYDGARGVAFVAFGALYSGAFQHVWFSWLNEALPARLASLPAGAALSPGLQAAAKVALNQFVVVPALYMPLFLGFTGALAGLDLDACRARAQQLYAPLLRRNYAFWIPMQFLLFSVVPAEFQIPVLNAAGVLWTFILSSVGWRIQVQTAAALSSLGEIGLAAEELPKPTVNGLTDSVRLEDVASAVNRAVGSVGPSSVTEAAGAAVAAGVGIALGTPEIAAAIAESVNAAELVGVAAILGGTAELVAASADSLIGESTKQAAADEAVDRDESKHIGLSDEGNRSTFEEAAPATHPGMSSSQVL</sequence>
<organism evidence="9 10">
    <name type="scientific">Prymnesium parvum</name>
    <name type="common">Toxic golden alga</name>
    <dbReference type="NCBI Taxonomy" id="97485"/>
    <lineage>
        <taxon>Eukaryota</taxon>
        <taxon>Haptista</taxon>
        <taxon>Haptophyta</taxon>
        <taxon>Prymnesiophyceae</taxon>
        <taxon>Prymnesiales</taxon>
        <taxon>Prymnesiaceae</taxon>
        <taxon>Prymnesium</taxon>
    </lineage>
</organism>
<comment type="subcellular location">
    <subcellularLocation>
        <location evidence="1">Membrane</location>
        <topology evidence="1">Multi-pass membrane protein</topology>
    </subcellularLocation>
</comment>
<evidence type="ECO:0000256" key="7">
    <source>
        <dbReference type="SAM" id="Phobius"/>
    </source>
</evidence>
<evidence type="ECO:0000256" key="6">
    <source>
        <dbReference type="SAM" id="MobiDB-lite"/>
    </source>
</evidence>
<dbReference type="Proteomes" id="UP001515480">
    <property type="component" value="Unassembled WGS sequence"/>
</dbReference>
<reference evidence="9 10" key="1">
    <citation type="journal article" date="2024" name="Science">
        <title>Giant polyketide synthase enzymes in the biosynthesis of giant marine polyether toxins.</title>
        <authorList>
            <person name="Fallon T.R."/>
            <person name="Shende V.V."/>
            <person name="Wierzbicki I.H."/>
            <person name="Pendleton A.L."/>
            <person name="Watervoot N.F."/>
            <person name="Auber R.P."/>
            <person name="Gonzalez D.J."/>
            <person name="Wisecaver J.H."/>
            <person name="Moore B.S."/>
        </authorList>
    </citation>
    <scope>NUCLEOTIDE SEQUENCE [LARGE SCALE GENOMIC DNA]</scope>
    <source>
        <strain evidence="9 10">12B1</strain>
    </source>
</reference>
<proteinExistence type="inferred from homology"/>
<feature type="transmembrane region" description="Helical" evidence="7">
    <location>
        <begin position="177"/>
        <end position="198"/>
    </location>
</feature>